<dbReference type="GO" id="GO:0003677">
    <property type="term" value="F:DNA binding"/>
    <property type="evidence" value="ECO:0007669"/>
    <property type="project" value="InterPro"/>
</dbReference>
<dbReference type="GO" id="GO:0015074">
    <property type="term" value="P:DNA integration"/>
    <property type="evidence" value="ECO:0007669"/>
    <property type="project" value="InterPro"/>
</dbReference>
<name>A0A511DMN3_9PSEU</name>
<dbReference type="InterPro" id="IPR002104">
    <property type="entry name" value="Integrase_catalytic"/>
</dbReference>
<dbReference type="InterPro" id="IPR011010">
    <property type="entry name" value="DNA_brk_join_enz"/>
</dbReference>
<gene>
    <name evidence="3" type="ORF">PSU4_50290</name>
</gene>
<dbReference type="EMBL" id="BJVJ01000073">
    <property type="protein sequence ID" value="GEL26075.1"/>
    <property type="molecule type" value="Genomic_DNA"/>
</dbReference>
<dbReference type="RefSeq" id="WP_147113395.1">
    <property type="nucleotide sequence ID" value="NZ_BJVJ01000073.1"/>
</dbReference>
<dbReference type="AlphaFoldDB" id="A0A511DMN3"/>
<keyword evidence="4" id="KW-1185">Reference proteome</keyword>
<dbReference type="OrthoDB" id="3773913at2"/>
<reference evidence="3 4" key="1">
    <citation type="submission" date="2019-07" db="EMBL/GenBank/DDBJ databases">
        <title>Whole genome shotgun sequence of Pseudonocardia sulfidoxydans NBRC 16205.</title>
        <authorList>
            <person name="Hosoyama A."/>
            <person name="Uohara A."/>
            <person name="Ohji S."/>
            <person name="Ichikawa N."/>
        </authorList>
    </citation>
    <scope>NUCLEOTIDE SEQUENCE [LARGE SCALE GENOMIC DNA]</scope>
    <source>
        <strain evidence="3 4">NBRC 16205</strain>
    </source>
</reference>
<dbReference type="Proteomes" id="UP000321685">
    <property type="component" value="Unassembled WGS sequence"/>
</dbReference>
<dbReference type="Pfam" id="PF00589">
    <property type="entry name" value="Phage_integrase"/>
    <property type="match status" value="1"/>
</dbReference>
<evidence type="ECO:0000313" key="3">
    <source>
        <dbReference type="EMBL" id="GEL26075.1"/>
    </source>
</evidence>
<organism evidence="3 4">
    <name type="scientific">Pseudonocardia sulfidoxydans NBRC 16205</name>
    <dbReference type="NCBI Taxonomy" id="1223511"/>
    <lineage>
        <taxon>Bacteria</taxon>
        <taxon>Bacillati</taxon>
        <taxon>Actinomycetota</taxon>
        <taxon>Actinomycetes</taxon>
        <taxon>Pseudonocardiales</taxon>
        <taxon>Pseudonocardiaceae</taxon>
        <taxon>Pseudonocardia</taxon>
    </lineage>
</organism>
<protein>
    <submittedName>
        <fullName evidence="3">Integrase</fullName>
    </submittedName>
</protein>
<dbReference type="Gene3D" id="1.10.443.10">
    <property type="entry name" value="Intergrase catalytic core"/>
    <property type="match status" value="1"/>
</dbReference>
<comment type="caution">
    <text evidence="3">The sequence shown here is derived from an EMBL/GenBank/DDBJ whole genome shotgun (WGS) entry which is preliminary data.</text>
</comment>
<dbReference type="InterPro" id="IPR013762">
    <property type="entry name" value="Integrase-like_cat_sf"/>
</dbReference>
<dbReference type="PROSITE" id="PS51898">
    <property type="entry name" value="TYR_RECOMBINASE"/>
    <property type="match status" value="1"/>
</dbReference>
<dbReference type="PANTHER" id="PTHR30349:SF64">
    <property type="entry name" value="PROPHAGE INTEGRASE INTD-RELATED"/>
    <property type="match status" value="1"/>
</dbReference>
<evidence type="ECO:0000313" key="4">
    <source>
        <dbReference type="Proteomes" id="UP000321685"/>
    </source>
</evidence>
<feature type="domain" description="Tyr recombinase" evidence="2">
    <location>
        <begin position="233"/>
        <end position="445"/>
    </location>
</feature>
<dbReference type="InterPro" id="IPR050090">
    <property type="entry name" value="Tyrosine_recombinase_XerCD"/>
</dbReference>
<accession>A0A511DMN3</accession>
<evidence type="ECO:0000259" key="2">
    <source>
        <dbReference type="PROSITE" id="PS51898"/>
    </source>
</evidence>
<proteinExistence type="predicted"/>
<dbReference type="SUPFAM" id="SSF56349">
    <property type="entry name" value="DNA breaking-rejoining enzymes"/>
    <property type="match status" value="1"/>
</dbReference>
<evidence type="ECO:0000256" key="1">
    <source>
        <dbReference type="ARBA" id="ARBA00023172"/>
    </source>
</evidence>
<keyword evidence="1" id="KW-0233">DNA recombination</keyword>
<dbReference type="GO" id="GO:0006310">
    <property type="term" value="P:DNA recombination"/>
    <property type="evidence" value="ECO:0007669"/>
    <property type="project" value="UniProtKB-KW"/>
</dbReference>
<sequence length="456" mass="50522">METSYDVRIWKTELYTGARTSTHTVRWTVAGRPWREPFKTAALADAFRSALVTASRQGEAFVVDTGRPVSQDRADRAVRWLPFARDYVTMKWPRLAPNSRRNTARALTNATLALLSSERGRPTDAEMRTALTSWVFNRRADESRMPAEVRRTVTWLDRNTRSVGDLAQASVVRSVLDQLSRRTDGTPAAPATVQRQRGVVVNVGEYAVERGLLPRNPVTAVAWRAPKTVKSVDRRVVVNPQQARELLDAVAEQKPSGRSLVAFFGSLYYAGLRPAEAATLRTTNLVLPQAGWGELLLEASTPAAGASWTDSGQRREERQLKHRARGETRIVPCAPALTELLHLHLEEFGNDASGLLFRGVRGGQLAESTYCRVWRKARTDALTPAEDASPLARRPYDLRHAAVSTWLNAGVPSTQVAEWAGHSVAVLHHIYAKCIVGQDELSRRRIAAALDETPDA</sequence>
<dbReference type="PANTHER" id="PTHR30349">
    <property type="entry name" value="PHAGE INTEGRASE-RELATED"/>
    <property type="match status" value="1"/>
</dbReference>